<dbReference type="SMART" id="SM00342">
    <property type="entry name" value="HTH_ARAC"/>
    <property type="match status" value="1"/>
</dbReference>
<gene>
    <name evidence="5" type="ORF">ACFSDX_21940</name>
</gene>
<keyword evidence="1" id="KW-0805">Transcription regulation</keyword>
<feature type="domain" description="HTH araC/xylS-type" evidence="4">
    <location>
        <begin position="71"/>
        <end position="175"/>
    </location>
</feature>
<keyword evidence="6" id="KW-1185">Reference proteome</keyword>
<evidence type="ECO:0000313" key="5">
    <source>
        <dbReference type="EMBL" id="MFD1875112.1"/>
    </source>
</evidence>
<name>A0ABW4R0B3_9BACT</name>
<sequence length="182" mass="21149">MKLYIKYMVSVRCKMAVQDKLDKLGLYHGTVDLGELVFKKGITPQQQDQLKDELQQLGVELLDRSHGKVIERIKEVIQKMVHQADSLPKMKNSEYISQQLSRDYKYLSTLFSEATGVTIEQSIINHRVERVKELLLYDELNLTEIAHKLNYCSVAHLSGQFKKTTGLTPTFFKQLKHKMRHL</sequence>
<organism evidence="5 6">
    <name type="scientific">Hymenobacter bucti</name>
    <dbReference type="NCBI Taxonomy" id="1844114"/>
    <lineage>
        <taxon>Bacteria</taxon>
        <taxon>Pseudomonadati</taxon>
        <taxon>Bacteroidota</taxon>
        <taxon>Cytophagia</taxon>
        <taxon>Cytophagales</taxon>
        <taxon>Hymenobacteraceae</taxon>
        <taxon>Hymenobacter</taxon>
    </lineage>
</organism>
<reference evidence="6" key="1">
    <citation type="journal article" date="2019" name="Int. J. Syst. Evol. Microbiol.">
        <title>The Global Catalogue of Microorganisms (GCM) 10K type strain sequencing project: providing services to taxonomists for standard genome sequencing and annotation.</title>
        <authorList>
            <consortium name="The Broad Institute Genomics Platform"/>
            <consortium name="The Broad Institute Genome Sequencing Center for Infectious Disease"/>
            <person name="Wu L."/>
            <person name="Ma J."/>
        </authorList>
    </citation>
    <scope>NUCLEOTIDE SEQUENCE [LARGE SCALE GENOMIC DNA]</scope>
    <source>
        <strain evidence="6">CGMCC 1.15795</strain>
    </source>
</reference>
<dbReference type="Pfam" id="PF12833">
    <property type="entry name" value="HTH_18"/>
    <property type="match status" value="1"/>
</dbReference>
<keyword evidence="3" id="KW-0804">Transcription</keyword>
<dbReference type="RefSeq" id="WP_382317497.1">
    <property type="nucleotide sequence ID" value="NZ_JBHUFD010000018.1"/>
</dbReference>
<proteinExistence type="predicted"/>
<dbReference type="SUPFAM" id="SSF46689">
    <property type="entry name" value="Homeodomain-like"/>
    <property type="match status" value="1"/>
</dbReference>
<evidence type="ECO:0000259" key="4">
    <source>
        <dbReference type="PROSITE" id="PS01124"/>
    </source>
</evidence>
<dbReference type="InterPro" id="IPR009057">
    <property type="entry name" value="Homeodomain-like_sf"/>
</dbReference>
<dbReference type="Gene3D" id="1.10.10.60">
    <property type="entry name" value="Homeodomain-like"/>
    <property type="match status" value="1"/>
</dbReference>
<comment type="caution">
    <text evidence="5">The sequence shown here is derived from an EMBL/GenBank/DDBJ whole genome shotgun (WGS) entry which is preliminary data.</text>
</comment>
<evidence type="ECO:0000313" key="6">
    <source>
        <dbReference type="Proteomes" id="UP001597197"/>
    </source>
</evidence>
<evidence type="ECO:0000256" key="3">
    <source>
        <dbReference type="ARBA" id="ARBA00023163"/>
    </source>
</evidence>
<dbReference type="PANTHER" id="PTHR43280:SF28">
    <property type="entry name" value="HTH-TYPE TRANSCRIPTIONAL ACTIVATOR RHAS"/>
    <property type="match status" value="1"/>
</dbReference>
<dbReference type="InterPro" id="IPR018060">
    <property type="entry name" value="HTH_AraC"/>
</dbReference>
<dbReference type="PROSITE" id="PS00041">
    <property type="entry name" value="HTH_ARAC_FAMILY_1"/>
    <property type="match status" value="1"/>
</dbReference>
<dbReference type="PANTHER" id="PTHR43280">
    <property type="entry name" value="ARAC-FAMILY TRANSCRIPTIONAL REGULATOR"/>
    <property type="match status" value="1"/>
</dbReference>
<dbReference type="EMBL" id="JBHUFD010000018">
    <property type="protein sequence ID" value="MFD1875112.1"/>
    <property type="molecule type" value="Genomic_DNA"/>
</dbReference>
<dbReference type="InterPro" id="IPR018062">
    <property type="entry name" value="HTH_AraC-typ_CS"/>
</dbReference>
<dbReference type="Proteomes" id="UP001597197">
    <property type="component" value="Unassembled WGS sequence"/>
</dbReference>
<dbReference type="PROSITE" id="PS01124">
    <property type="entry name" value="HTH_ARAC_FAMILY_2"/>
    <property type="match status" value="1"/>
</dbReference>
<accession>A0ABW4R0B3</accession>
<protein>
    <submittedName>
        <fullName evidence="5">Helix-turn-helix domain-containing protein</fullName>
    </submittedName>
</protein>
<evidence type="ECO:0000256" key="1">
    <source>
        <dbReference type="ARBA" id="ARBA00023015"/>
    </source>
</evidence>
<keyword evidence="2" id="KW-0238">DNA-binding</keyword>
<evidence type="ECO:0000256" key="2">
    <source>
        <dbReference type="ARBA" id="ARBA00023125"/>
    </source>
</evidence>